<dbReference type="SUPFAM" id="SSF54001">
    <property type="entry name" value="Cysteine proteinases"/>
    <property type="match status" value="1"/>
</dbReference>
<dbReference type="SMART" id="SM00460">
    <property type="entry name" value="TGc"/>
    <property type="match status" value="1"/>
</dbReference>
<organism evidence="3">
    <name type="scientific">Candidatus Methanomethylicus mesodigestus</name>
    <dbReference type="NCBI Taxonomy" id="1867258"/>
    <lineage>
        <taxon>Archaea</taxon>
        <taxon>Thermoproteota</taxon>
        <taxon>Methanosuratincolia</taxon>
        <taxon>Candidatus Methanomethylicales</taxon>
        <taxon>Candidatus Methanomethylicaceae</taxon>
        <taxon>Candidatus Methanomethylicus</taxon>
    </lineage>
</organism>
<evidence type="ECO:0000256" key="1">
    <source>
        <dbReference type="SAM" id="Phobius"/>
    </source>
</evidence>
<reference evidence="3" key="1">
    <citation type="journal article" date="2020" name="mSystems">
        <title>Genome- and Community-Level Interaction Insights into Carbon Utilization and Element Cycling Functions of Hydrothermarchaeota in Hydrothermal Sediment.</title>
        <authorList>
            <person name="Zhou Z."/>
            <person name="Liu Y."/>
            <person name="Xu W."/>
            <person name="Pan J."/>
            <person name="Luo Z.H."/>
            <person name="Li M."/>
        </authorList>
    </citation>
    <scope>NUCLEOTIDE SEQUENCE [LARGE SCALE GENOMIC DNA]</scope>
    <source>
        <strain evidence="3">SpSt-468</strain>
    </source>
</reference>
<dbReference type="AlphaFoldDB" id="A0A7C3EVX9"/>
<comment type="caution">
    <text evidence="3">The sequence shown here is derived from an EMBL/GenBank/DDBJ whole genome shotgun (WGS) entry which is preliminary data.</text>
</comment>
<evidence type="ECO:0000313" key="3">
    <source>
        <dbReference type="EMBL" id="HFK20149.1"/>
    </source>
</evidence>
<dbReference type="Gene3D" id="3.10.620.30">
    <property type="match status" value="1"/>
</dbReference>
<accession>A0A7C3EVX9</accession>
<evidence type="ECO:0000259" key="2">
    <source>
        <dbReference type="SMART" id="SM00460"/>
    </source>
</evidence>
<feature type="domain" description="Transglutaminase-like" evidence="2">
    <location>
        <begin position="209"/>
        <end position="287"/>
    </location>
</feature>
<gene>
    <name evidence="3" type="ORF">ENS19_02610</name>
</gene>
<protein>
    <submittedName>
        <fullName evidence="3">Transglutaminase domain-containing protein</fullName>
    </submittedName>
</protein>
<keyword evidence="1" id="KW-0472">Membrane</keyword>
<dbReference type="EMBL" id="DSTX01000002">
    <property type="protein sequence ID" value="HFK20149.1"/>
    <property type="molecule type" value="Genomic_DNA"/>
</dbReference>
<proteinExistence type="predicted"/>
<keyword evidence="1" id="KW-0812">Transmembrane</keyword>
<sequence length="410" mass="44969">MRLISYSILVLAVLLSSLAAASIWNAPPEAPAYLYSMSVTIANGQQYMDPSNDSSPYYYMLNQNTFKNNSFQTVLVESVKLNGQETSWGLVADADGNPMVSVKSSGALAPHENVSLEIHFKITIQKIEMKLYGPKTISDIPEGLRAAYGMSGVWSPTTINNSAAIISLAESFKDSSGDVVATLFRMLQWFEDNMKYGSDISEPQDIGQTFSTLRGDCDDQANLFVFMCRSLGIPAYTSIGPIFRAGHDMETEGNLVFNLTNVGWHGWAMVYVPLEGGGTWIPVDLTYFNHATLRDNRITSTNLWDHINGSALAFKDTVVYLDIISYDYVSDSRTMKQNILGSDCQWIEEHLMVPASTSFNIGHAGGTALLLALVIMIALIALSRKKHLSNSTVVQQPPINQLGTFLVTAG</sequence>
<dbReference type="InterPro" id="IPR002931">
    <property type="entry name" value="Transglutaminase-like"/>
</dbReference>
<dbReference type="InterPro" id="IPR038765">
    <property type="entry name" value="Papain-like_cys_pep_sf"/>
</dbReference>
<dbReference type="Pfam" id="PF01841">
    <property type="entry name" value="Transglut_core"/>
    <property type="match status" value="1"/>
</dbReference>
<name>A0A7C3EVX9_9CREN</name>
<dbReference type="PANTHER" id="PTHR33490">
    <property type="entry name" value="BLR5614 PROTEIN-RELATED"/>
    <property type="match status" value="1"/>
</dbReference>
<keyword evidence="1" id="KW-1133">Transmembrane helix</keyword>
<feature type="transmembrane region" description="Helical" evidence="1">
    <location>
        <begin position="361"/>
        <end position="382"/>
    </location>
</feature>